<gene>
    <name evidence="3" type="ORF">OM075_04785</name>
</gene>
<dbReference type="PANTHER" id="PTHR34154">
    <property type="entry name" value="ALKALI-SENSITIVE LINKAGE PROTEIN 1"/>
    <property type="match status" value="1"/>
</dbReference>
<dbReference type="Gene3D" id="3.20.20.80">
    <property type="entry name" value="Glycosidases"/>
    <property type="match status" value="1"/>
</dbReference>
<dbReference type="InterPro" id="IPR053183">
    <property type="entry name" value="ASL1"/>
</dbReference>
<feature type="chain" id="PRO_5042280821" evidence="1">
    <location>
        <begin position="25"/>
        <end position="439"/>
    </location>
</feature>
<keyword evidence="4" id="KW-1185">Reference proteome</keyword>
<name>A0AAE3M2U1_9BACT</name>
<dbReference type="GO" id="GO:0071966">
    <property type="term" value="P:fungal-type cell wall polysaccharide metabolic process"/>
    <property type="evidence" value="ECO:0007669"/>
    <property type="project" value="TreeGrafter"/>
</dbReference>
<dbReference type="InterPro" id="IPR024655">
    <property type="entry name" value="Asl1_glyco_hydro_catalytic"/>
</dbReference>
<dbReference type="InterPro" id="IPR005084">
    <property type="entry name" value="CBM6"/>
</dbReference>
<dbReference type="RefSeq" id="WP_301189340.1">
    <property type="nucleotide sequence ID" value="NZ_JAPDPJ010000006.1"/>
</dbReference>
<dbReference type="Pfam" id="PF11790">
    <property type="entry name" value="Glyco_hydro_cc"/>
    <property type="match status" value="1"/>
</dbReference>
<proteinExistence type="predicted"/>
<organism evidence="3 4">
    <name type="scientific">Plebeiibacterium sediminum</name>
    <dbReference type="NCBI Taxonomy" id="2992112"/>
    <lineage>
        <taxon>Bacteria</taxon>
        <taxon>Pseudomonadati</taxon>
        <taxon>Bacteroidota</taxon>
        <taxon>Bacteroidia</taxon>
        <taxon>Marinilabiliales</taxon>
        <taxon>Marinilabiliaceae</taxon>
        <taxon>Plebeiibacterium</taxon>
    </lineage>
</organism>
<comment type="caution">
    <text evidence="3">The sequence shown here is derived from an EMBL/GenBank/DDBJ whole genome shotgun (WGS) entry which is preliminary data.</text>
</comment>
<dbReference type="InterPro" id="IPR008979">
    <property type="entry name" value="Galactose-bd-like_sf"/>
</dbReference>
<evidence type="ECO:0000256" key="1">
    <source>
        <dbReference type="SAM" id="SignalP"/>
    </source>
</evidence>
<evidence type="ECO:0000313" key="3">
    <source>
        <dbReference type="EMBL" id="MCW3785769.1"/>
    </source>
</evidence>
<dbReference type="CDD" id="cd04080">
    <property type="entry name" value="CBM6_cellulase-like"/>
    <property type="match status" value="1"/>
</dbReference>
<protein>
    <submittedName>
        <fullName evidence="3">Glycosyl hydrolase</fullName>
    </submittedName>
</protein>
<dbReference type="EMBL" id="JAPDPJ010000006">
    <property type="protein sequence ID" value="MCW3785769.1"/>
    <property type="molecule type" value="Genomic_DNA"/>
</dbReference>
<dbReference type="GO" id="GO:0030246">
    <property type="term" value="F:carbohydrate binding"/>
    <property type="evidence" value="ECO:0007669"/>
    <property type="project" value="InterPro"/>
</dbReference>
<evidence type="ECO:0000259" key="2">
    <source>
        <dbReference type="PROSITE" id="PS51175"/>
    </source>
</evidence>
<keyword evidence="1" id="KW-0732">Signal</keyword>
<sequence length="439" mass="50434">MKFLHYIWGLLVLLCFLNSCNTDANKVICNENTHVKQGKSPKRGVSFAFSFSEDVSVLGPSISWYYNWSPAHAAKYDELNKEMNLDFCPMAWNGIDKSALKKYKERHPECKYLLTFNEPNLTDQANMTPQQAAQKWPEIKAVAKEFGLKLISPAMNYGTLENYGDPIVWLDEFFELVPLSDVDGISLHCYMASPGALKWYISRFKKYNKPIWLTEFCAWDGLNNETYTAEEQQQFMSDAINYLESDSLIYRYAWFIPRGAESENDFPYNFLLKNSSSFALTDLGEIFTQISAQDKNTYYGECQTIEAEDYSSICIAEGVGTNSWVNGPRVRVTNDATHKTLELYDFFKEHWVEYQINPEASGNYTLEIRYASENNTRLQFDVNGALSSKFLLSNTGSNNTWKTAKIPISLEKGKQTFRITIEAGSLKMNWLKFYNNLNS</sequence>
<dbReference type="SUPFAM" id="SSF51445">
    <property type="entry name" value="(Trans)glycosidases"/>
    <property type="match status" value="1"/>
</dbReference>
<accession>A0AAE3M2U1</accession>
<dbReference type="PANTHER" id="PTHR34154:SF3">
    <property type="entry name" value="ALKALI-SENSITIVE LINKAGE PROTEIN 1"/>
    <property type="match status" value="1"/>
</dbReference>
<dbReference type="SUPFAM" id="SSF49785">
    <property type="entry name" value="Galactose-binding domain-like"/>
    <property type="match status" value="1"/>
</dbReference>
<feature type="domain" description="CBM6" evidence="2">
    <location>
        <begin position="303"/>
        <end position="434"/>
    </location>
</feature>
<dbReference type="AlphaFoldDB" id="A0AAE3M2U1"/>
<dbReference type="Gene3D" id="2.60.120.260">
    <property type="entry name" value="Galactose-binding domain-like"/>
    <property type="match status" value="1"/>
</dbReference>
<dbReference type="GO" id="GO:0016787">
    <property type="term" value="F:hydrolase activity"/>
    <property type="evidence" value="ECO:0007669"/>
    <property type="project" value="UniProtKB-KW"/>
</dbReference>
<dbReference type="Proteomes" id="UP001209229">
    <property type="component" value="Unassembled WGS sequence"/>
</dbReference>
<dbReference type="InterPro" id="IPR041342">
    <property type="entry name" value="CBM35"/>
</dbReference>
<dbReference type="PROSITE" id="PS51175">
    <property type="entry name" value="CBM6"/>
    <property type="match status" value="1"/>
</dbReference>
<evidence type="ECO:0000313" key="4">
    <source>
        <dbReference type="Proteomes" id="UP001209229"/>
    </source>
</evidence>
<dbReference type="InterPro" id="IPR017853">
    <property type="entry name" value="GH"/>
</dbReference>
<keyword evidence="3" id="KW-0378">Hydrolase</keyword>
<reference evidence="3" key="1">
    <citation type="submission" date="2022-10" db="EMBL/GenBank/DDBJ databases">
        <authorList>
            <person name="Yu W.X."/>
        </authorList>
    </citation>
    <scope>NUCLEOTIDE SEQUENCE</scope>
    <source>
        <strain evidence="3">AAT</strain>
    </source>
</reference>
<dbReference type="Pfam" id="PF18099">
    <property type="entry name" value="CBM_35_2"/>
    <property type="match status" value="1"/>
</dbReference>
<feature type="signal peptide" evidence="1">
    <location>
        <begin position="1"/>
        <end position="24"/>
    </location>
</feature>